<feature type="signal peptide" evidence="1">
    <location>
        <begin position="1"/>
        <end position="21"/>
    </location>
</feature>
<evidence type="ECO:0000256" key="1">
    <source>
        <dbReference type="SAM" id="SignalP"/>
    </source>
</evidence>
<dbReference type="InterPro" id="IPR006121">
    <property type="entry name" value="HMA_dom"/>
</dbReference>
<protein>
    <submittedName>
        <fullName evidence="3">Copper chaperone CopZ</fullName>
    </submittedName>
</protein>
<dbReference type="SUPFAM" id="SSF55008">
    <property type="entry name" value="HMA, heavy metal-associated domain"/>
    <property type="match status" value="1"/>
</dbReference>
<feature type="domain" description="HMA" evidence="2">
    <location>
        <begin position="23"/>
        <end position="89"/>
    </location>
</feature>
<dbReference type="InterPro" id="IPR036163">
    <property type="entry name" value="HMA_dom_sf"/>
</dbReference>
<keyword evidence="4" id="KW-1185">Reference proteome</keyword>
<dbReference type="PROSITE" id="PS50846">
    <property type="entry name" value="HMA_2"/>
    <property type="match status" value="1"/>
</dbReference>
<dbReference type="OrthoDB" id="5513217at2"/>
<dbReference type="Proteomes" id="UP000184050">
    <property type="component" value="Unassembled WGS sequence"/>
</dbReference>
<dbReference type="EMBL" id="FQZE01000001">
    <property type="protein sequence ID" value="SHI36738.1"/>
    <property type="molecule type" value="Genomic_DNA"/>
</dbReference>
<evidence type="ECO:0000313" key="3">
    <source>
        <dbReference type="EMBL" id="SHI36738.1"/>
    </source>
</evidence>
<reference evidence="3 4" key="1">
    <citation type="submission" date="2016-11" db="EMBL/GenBank/DDBJ databases">
        <authorList>
            <person name="Jaros S."/>
            <person name="Januszkiewicz K."/>
            <person name="Wedrychowicz H."/>
        </authorList>
    </citation>
    <scope>NUCLEOTIDE SEQUENCE [LARGE SCALE GENOMIC DNA]</scope>
    <source>
        <strain evidence="3 4">DSM 27063</strain>
    </source>
</reference>
<dbReference type="STRING" id="1168035.SAMN05444280_101230"/>
<dbReference type="Pfam" id="PF00403">
    <property type="entry name" value="HMA"/>
    <property type="match status" value="1"/>
</dbReference>
<dbReference type="GO" id="GO:0046872">
    <property type="term" value="F:metal ion binding"/>
    <property type="evidence" value="ECO:0007669"/>
    <property type="project" value="InterPro"/>
</dbReference>
<feature type="chain" id="PRO_5012386939" evidence="1">
    <location>
        <begin position="22"/>
        <end position="123"/>
    </location>
</feature>
<dbReference type="AlphaFoldDB" id="A0A1M6AK77"/>
<evidence type="ECO:0000313" key="4">
    <source>
        <dbReference type="Proteomes" id="UP000184050"/>
    </source>
</evidence>
<keyword evidence="1" id="KW-0732">Signal</keyword>
<sequence>MKTKVFSLIAMFVLGTFTVFAGEKTEKFKVKGNCGMCEKRIEKAANSVKGVQNADWDKESKMMVVKFDDAKTGTDNIEKAIAKVGHDTPHHKAKDEVYEELPGCCKYDRTEEKKEDSHEGHQH</sequence>
<dbReference type="Gene3D" id="3.30.70.100">
    <property type="match status" value="1"/>
</dbReference>
<dbReference type="RefSeq" id="WP_073164273.1">
    <property type="nucleotide sequence ID" value="NZ_FQZE01000001.1"/>
</dbReference>
<evidence type="ECO:0000259" key="2">
    <source>
        <dbReference type="PROSITE" id="PS50846"/>
    </source>
</evidence>
<accession>A0A1M6AK77</accession>
<proteinExistence type="predicted"/>
<gene>
    <name evidence="3" type="ORF">SAMN05444280_101230</name>
</gene>
<organism evidence="3 4">
    <name type="scientific">Tangfeifania diversioriginum</name>
    <dbReference type="NCBI Taxonomy" id="1168035"/>
    <lineage>
        <taxon>Bacteria</taxon>
        <taxon>Pseudomonadati</taxon>
        <taxon>Bacteroidota</taxon>
        <taxon>Bacteroidia</taxon>
        <taxon>Marinilabiliales</taxon>
        <taxon>Prolixibacteraceae</taxon>
        <taxon>Tangfeifania</taxon>
    </lineage>
</organism>
<name>A0A1M6AK77_9BACT</name>
<dbReference type="CDD" id="cd00371">
    <property type="entry name" value="HMA"/>
    <property type="match status" value="1"/>
</dbReference>